<dbReference type="EMBL" id="FOWW01000005">
    <property type="protein sequence ID" value="SFQ24374.1"/>
    <property type="molecule type" value="Genomic_DNA"/>
</dbReference>
<dbReference type="Gene3D" id="3.40.430.10">
    <property type="entry name" value="Dihydrofolate Reductase, subunit A"/>
    <property type="match status" value="1"/>
</dbReference>
<dbReference type="AlphaFoldDB" id="A0A1I5WXG1"/>
<feature type="domain" description="Bacterial bifunctional deaminase-reductase C-terminal" evidence="1">
    <location>
        <begin position="2"/>
        <end position="180"/>
    </location>
</feature>
<dbReference type="SUPFAM" id="SSF53597">
    <property type="entry name" value="Dihydrofolate reductase-like"/>
    <property type="match status" value="1"/>
</dbReference>
<keyword evidence="3" id="KW-1185">Reference proteome</keyword>
<dbReference type="PANTHER" id="PTHR38011">
    <property type="entry name" value="DIHYDROFOLATE REDUCTASE FAMILY PROTEIN (AFU_ORTHOLOGUE AFUA_8G06820)"/>
    <property type="match status" value="1"/>
</dbReference>
<protein>
    <submittedName>
        <fullName evidence="2">Dihydrofolate reductase</fullName>
    </submittedName>
</protein>
<dbReference type="InterPro" id="IPR050765">
    <property type="entry name" value="Riboflavin_Biosynth_HTPR"/>
</dbReference>
<dbReference type="GO" id="GO:0008703">
    <property type="term" value="F:5-amino-6-(5-phosphoribosylamino)uracil reductase activity"/>
    <property type="evidence" value="ECO:0007669"/>
    <property type="project" value="InterPro"/>
</dbReference>
<evidence type="ECO:0000259" key="1">
    <source>
        <dbReference type="Pfam" id="PF01872"/>
    </source>
</evidence>
<gene>
    <name evidence="2" type="ORF">SAMN05421810_105325</name>
</gene>
<dbReference type="RefSeq" id="WP_092531166.1">
    <property type="nucleotide sequence ID" value="NZ_FOWW01000005.1"/>
</dbReference>
<reference evidence="3" key="1">
    <citation type="submission" date="2016-10" db="EMBL/GenBank/DDBJ databases">
        <authorList>
            <person name="Varghese N."/>
            <person name="Submissions S."/>
        </authorList>
    </citation>
    <scope>NUCLEOTIDE SEQUENCE [LARGE SCALE GENOMIC DNA]</scope>
    <source>
        <strain evidence="3">CGMCC 4.5579</strain>
    </source>
</reference>
<dbReference type="InterPro" id="IPR002734">
    <property type="entry name" value="RibDG_C"/>
</dbReference>
<dbReference type="Pfam" id="PF01872">
    <property type="entry name" value="RibD_C"/>
    <property type="match status" value="1"/>
</dbReference>
<dbReference type="STRING" id="587909.SAMN05421810_105325"/>
<sequence length="189" mass="21140">MRKVVLWMQVSVDGFVEGPNGEFDWPVVGEELHRHFLDEAGTMGTFLYGRKVYELMASFWPDPARFGASTEFDLRFSELWKPMPKVVLSTTLERADWNAEVVRGDVAKEVAKLRRRPGGDMVLFGGADIAGTFLREGLLDELRLFVHPVVLGGGTPLFPTPLDRIGLRLESARTFDSAVVALRYAPTRG</sequence>
<organism evidence="2 3">
    <name type="scientific">Amycolatopsis arida</name>
    <dbReference type="NCBI Taxonomy" id="587909"/>
    <lineage>
        <taxon>Bacteria</taxon>
        <taxon>Bacillati</taxon>
        <taxon>Actinomycetota</taxon>
        <taxon>Actinomycetes</taxon>
        <taxon>Pseudonocardiales</taxon>
        <taxon>Pseudonocardiaceae</taxon>
        <taxon>Amycolatopsis</taxon>
    </lineage>
</organism>
<dbReference type="InterPro" id="IPR024072">
    <property type="entry name" value="DHFR-like_dom_sf"/>
</dbReference>
<name>A0A1I5WXG1_9PSEU</name>
<evidence type="ECO:0000313" key="3">
    <source>
        <dbReference type="Proteomes" id="UP000198727"/>
    </source>
</evidence>
<evidence type="ECO:0000313" key="2">
    <source>
        <dbReference type="EMBL" id="SFQ24374.1"/>
    </source>
</evidence>
<dbReference type="OrthoDB" id="7949219at2"/>
<proteinExistence type="predicted"/>
<dbReference type="GO" id="GO:0009231">
    <property type="term" value="P:riboflavin biosynthetic process"/>
    <property type="evidence" value="ECO:0007669"/>
    <property type="project" value="InterPro"/>
</dbReference>
<dbReference type="Proteomes" id="UP000198727">
    <property type="component" value="Unassembled WGS sequence"/>
</dbReference>
<accession>A0A1I5WXG1</accession>
<dbReference type="PANTHER" id="PTHR38011:SF11">
    <property type="entry name" value="2,5-DIAMINO-6-RIBOSYLAMINO-4(3H)-PYRIMIDINONE 5'-PHOSPHATE REDUCTASE"/>
    <property type="match status" value="1"/>
</dbReference>